<evidence type="ECO:0000313" key="3">
    <source>
        <dbReference type="Proteomes" id="UP000515493"/>
    </source>
</evidence>
<dbReference type="AlphaFoldDB" id="A0A8E4G4H5"/>
<evidence type="ECO:0008006" key="4">
    <source>
        <dbReference type="Google" id="ProtNLM"/>
    </source>
</evidence>
<protein>
    <recommendedName>
        <fullName evidence="4">Lipoprotein</fullName>
    </recommendedName>
</protein>
<dbReference type="GeneID" id="79388418"/>
<dbReference type="KEGG" id="xeu:XSP_001084"/>
<name>A0A8E4G4H5_9XANT</name>
<reference evidence="1 3" key="1">
    <citation type="submission" date="2020-07" db="EMBL/GenBank/DDBJ databases">
        <authorList>
            <person name="Teixeira M."/>
        </authorList>
    </citation>
    <scope>NUCLEOTIDE SEQUENCE</scope>
    <source>
        <strain evidence="2">1</strain>
        <strain evidence="1">Xanthomonas sp. CPBF 367</strain>
    </source>
</reference>
<dbReference type="RefSeq" id="WP_119130873.1">
    <property type="nucleotide sequence ID" value="NZ_LR861803.1"/>
</dbReference>
<dbReference type="EMBL" id="LR824641">
    <property type="protein sequence ID" value="CAD0318091.1"/>
    <property type="molecule type" value="Genomic_DNA"/>
</dbReference>
<gene>
    <name evidence="1" type="ORF">XSP_001084</name>
</gene>
<evidence type="ECO:0000313" key="2">
    <source>
        <dbReference type="EMBL" id="CAD1788853.1"/>
    </source>
</evidence>
<sequence>MKALLMTTVVLTLAGCASYSERQAEAPWFTMTSDRSAIELEQCVAPKLREIAPRITGAPDGDSVVYAVVADPAVLGTITLKPSTQGSIAEIRSVIKGGNFKKIRIALEECKSEYILLR</sequence>
<dbReference type="PROSITE" id="PS51257">
    <property type="entry name" value="PROKAR_LIPOPROTEIN"/>
    <property type="match status" value="1"/>
</dbReference>
<organism evidence="1">
    <name type="scientific">Xanthomonas euroxanthea</name>
    <dbReference type="NCBI Taxonomy" id="2259622"/>
    <lineage>
        <taxon>Bacteria</taxon>
        <taxon>Pseudomonadati</taxon>
        <taxon>Pseudomonadota</taxon>
        <taxon>Gammaproteobacteria</taxon>
        <taxon>Lysobacterales</taxon>
        <taxon>Lysobacteraceae</taxon>
        <taxon>Xanthomonas</taxon>
    </lineage>
</organism>
<dbReference type="Proteomes" id="UP000515493">
    <property type="component" value="Chromosome"/>
</dbReference>
<proteinExistence type="predicted"/>
<dbReference type="EMBL" id="LR861803">
    <property type="protein sequence ID" value="CAD1788853.1"/>
    <property type="molecule type" value="Genomic_DNA"/>
</dbReference>
<evidence type="ECO:0000313" key="1">
    <source>
        <dbReference type="EMBL" id="CAD0318091.1"/>
    </source>
</evidence>
<accession>A0A8E4G4H5</accession>